<evidence type="ECO:0000313" key="2">
    <source>
        <dbReference type="Proteomes" id="UP000183567"/>
    </source>
</evidence>
<proteinExistence type="predicted"/>
<organism evidence="1 2">
    <name type="scientific">Rhizopogon vesiculosus</name>
    <dbReference type="NCBI Taxonomy" id="180088"/>
    <lineage>
        <taxon>Eukaryota</taxon>
        <taxon>Fungi</taxon>
        <taxon>Dikarya</taxon>
        <taxon>Basidiomycota</taxon>
        <taxon>Agaricomycotina</taxon>
        <taxon>Agaricomycetes</taxon>
        <taxon>Agaricomycetidae</taxon>
        <taxon>Boletales</taxon>
        <taxon>Suillineae</taxon>
        <taxon>Rhizopogonaceae</taxon>
        <taxon>Rhizopogon</taxon>
    </lineage>
</organism>
<dbReference type="Proteomes" id="UP000183567">
    <property type="component" value="Unassembled WGS sequence"/>
</dbReference>
<dbReference type="EMBL" id="LVVM01003914">
    <property type="protein sequence ID" value="OJA14065.1"/>
    <property type="molecule type" value="Genomic_DNA"/>
</dbReference>
<comment type="caution">
    <text evidence="1">The sequence shown here is derived from an EMBL/GenBank/DDBJ whole genome shotgun (WGS) entry which is preliminary data.</text>
</comment>
<dbReference type="AlphaFoldDB" id="A0A1J8QKI0"/>
<protein>
    <submittedName>
        <fullName evidence="1">Uncharacterized protein</fullName>
    </submittedName>
</protein>
<sequence>MKSPMGLDIRFFSLKANRKHVFFIPSSHLCRDNSLGFMLQHFTLSVFLRRRSAHGESLLTPTRCKNKLAIIDYSRTVVSPVRSLHGNVNHV</sequence>
<name>A0A1J8QKI0_9AGAM</name>
<keyword evidence="2" id="KW-1185">Reference proteome</keyword>
<accession>A0A1J8QKI0</accession>
<gene>
    <name evidence="1" type="ORF">AZE42_09092</name>
</gene>
<evidence type="ECO:0000313" key="1">
    <source>
        <dbReference type="EMBL" id="OJA14065.1"/>
    </source>
</evidence>
<reference evidence="1 2" key="1">
    <citation type="submission" date="2016-03" db="EMBL/GenBank/DDBJ databases">
        <title>Comparative genomics of the ectomycorrhizal sister species Rhizopogon vinicolor and Rhizopogon vesiculosus (Basidiomycota: Boletales) reveals a divergence of the mating type B locus.</title>
        <authorList>
            <person name="Mujic A.B."/>
            <person name="Kuo A."/>
            <person name="Tritt A."/>
            <person name="Lipzen A."/>
            <person name="Chen C."/>
            <person name="Johnson J."/>
            <person name="Sharma A."/>
            <person name="Barry K."/>
            <person name="Grigoriev I.V."/>
            <person name="Spatafora J.W."/>
        </authorList>
    </citation>
    <scope>NUCLEOTIDE SEQUENCE [LARGE SCALE GENOMIC DNA]</scope>
    <source>
        <strain evidence="1 2">AM-OR11-056</strain>
    </source>
</reference>